<comment type="similarity">
    <text evidence="2">Belongs to the AAA ATPase family.</text>
</comment>
<reference evidence="14 15" key="1">
    <citation type="journal article" date="2018" name="Front. Microbiol.">
        <title>Genome-Wide Analysis of Corynespora cassiicola Leaf Fall Disease Putative Effectors.</title>
        <authorList>
            <person name="Lopez D."/>
            <person name="Ribeiro S."/>
            <person name="Label P."/>
            <person name="Fumanal B."/>
            <person name="Venisse J.S."/>
            <person name="Kohler A."/>
            <person name="de Oliveira R.R."/>
            <person name="Labutti K."/>
            <person name="Lipzen A."/>
            <person name="Lail K."/>
            <person name="Bauer D."/>
            <person name="Ohm R.A."/>
            <person name="Barry K.W."/>
            <person name="Spatafora J."/>
            <person name="Grigoriev I.V."/>
            <person name="Martin F.M."/>
            <person name="Pujade-Renaud V."/>
        </authorList>
    </citation>
    <scope>NUCLEOTIDE SEQUENCE [LARGE SCALE GENOMIC DNA]</scope>
    <source>
        <strain evidence="14 15">Philippines</strain>
    </source>
</reference>
<evidence type="ECO:0000256" key="4">
    <source>
        <dbReference type="ARBA" id="ARBA00022490"/>
    </source>
</evidence>
<dbReference type="InterPro" id="IPR029067">
    <property type="entry name" value="CDC48_domain_2-like_sf"/>
</dbReference>
<evidence type="ECO:0000256" key="2">
    <source>
        <dbReference type="ARBA" id="ARBA00006914"/>
    </source>
</evidence>
<dbReference type="SUPFAM" id="SSF52540">
    <property type="entry name" value="P-loop containing nucleoside triphosphate hydrolases"/>
    <property type="match status" value="2"/>
</dbReference>
<evidence type="ECO:0000256" key="3">
    <source>
        <dbReference type="ARBA" id="ARBA00022448"/>
    </source>
</evidence>
<evidence type="ECO:0000256" key="7">
    <source>
        <dbReference type="ARBA" id="ARBA00022840"/>
    </source>
</evidence>
<dbReference type="InterPro" id="IPR004201">
    <property type="entry name" value="Cdc48_dom2"/>
</dbReference>
<dbReference type="FunFam" id="2.40.40.20:FF:000012">
    <property type="entry name" value="Vesicle-fusing ATPase protein"/>
    <property type="match status" value="1"/>
</dbReference>
<evidence type="ECO:0000256" key="6">
    <source>
        <dbReference type="ARBA" id="ARBA00022741"/>
    </source>
</evidence>
<dbReference type="Pfam" id="PF02933">
    <property type="entry name" value="CDC48_2"/>
    <property type="match status" value="1"/>
</dbReference>
<dbReference type="OrthoDB" id="9982946at2759"/>
<keyword evidence="15" id="KW-1185">Reference proteome</keyword>
<dbReference type="Gene3D" id="3.10.330.10">
    <property type="match status" value="1"/>
</dbReference>
<dbReference type="PANTHER" id="PTHR23078:SF3">
    <property type="entry name" value="VESICLE-FUSING ATPASE"/>
    <property type="match status" value="1"/>
</dbReference>
<keyword evidence="9" id="KW-0653">Protein transport</keyword>
<dbReference type="FunFam" id="1.10.8.60:FF:000026">
    <property type="entry name" value="vesicle-fusing ATPase isoform X1"/>
    <property type="match status" value="1"/>
</dbReference>
<keyword evidence="7" id="KW-0067">ATP-binding</keyword>
<dbReference type="Proteomes" id="UP000240883">
    <property type="component" value="Unassembled WGS sequence"/>
</dbReference>
<evidence type="ECO:0000256" key="8">
    <source>
        <dbReference type="ARBA" id="ARBA00022892"/>
    </source>
</evidence>
<evidence type="ECO:0000256" key="12">
    <source>
        <dbReference type="SAM" id="MobiDB-lite"/>
    </source>
</evidence>
<dbReference type="CDD" id="cd00009">
    <property type="entry name" value="AAA"/>
    <property type="match status" value="1"/>
</dbReference>
<gene>
    <name evidence="14" type="ORF">BS50DRAFT_611899</name>
</gene>
<feature type="domain" description="AAA+ ATPase" evidence="13">
    <location>
        <begin position="653"/>
        <end position="800"/>
    </location>
</feature>
<dbReference type="GO" id="GO:0005524">
    <property type="term" value="F:ATP binding"/>
    <property type="evidence" value="ECO:0007669"/>
    <property type="project" value="UniProtKB-KW"/>
</dbReference>
<dbReference type="GO" id="GO:0006891">
    <property type="term" value="P:intra-Golgi vesicle-mediated transport"/>
    <property type="evidence" value="ECO:0007669"/>
    <property type="project" value="TreeGrafter"/>
</dbReference>
<dbReference type="EMBL" id="KZ678138">
    <property type="protein sequence ID" value="PSN64696.1"/>
    <property type="molecule type" value="Genomic_DNA"/>
</dbReference>
<dbReference type="PROSITE" id="PS00674">
    <property type="entry name" value="AAA"/>
    <property type="match status" value="1"/>
</dbReference>
<comment type="subcellular location">
    <subcellularLocation>
        <location evidence="1">Cytoplasm</location>
    </subcellularLocation>
</comment>
<evidence type="ECO:0000256" key="10">
    <source>
        <dbReference type="ARBA" id="ARBA00056429"/>
    </source>
</evidence>
<dbReference type="GO" id="GO:0043001">
    <property type="term" value="P:Golgi to plasma membrane protein transport"/>
    <property type="evidence" value="ECO:0007669"/>
    <property type="project" value="TreeGrafter"/>
</dbReference>
<keyword evidence="6" id="KW-0547">Nucleotide-binding</keyword>
<dbReference type="SMART" id="SM00382">
    <property type="entry name" value="AAA"/>
    <property type="match status" value="2"/>
</dbReference>
<dbReference type="FunFam" id="3.40.50.300:FF:000166">
    <property type="entry name" value="vesicle-fusing ATPase isoform X1"/>
    <property type="match status" value="1"/>
</dbReference>
<keyword evidence="3" id="KW-0813">Transport</keyword>
<sequence>MANQKPVPVHTSNTFEDLSGVSTSSFSNPYEAIIAACEDDPLHIQAKYTTHRSTRNSQQKAKMLAKDFPGVSIDPILLRLSDPTIEPGYADPRHCLVFWGRPTQKIKQLIKHVQTELVKEAPHLWLMPQDNLHITVLEMTHSKKEEEIRHLVDTMREKIPNITNYTHAHRARLIKPMISFDASALALSFVPAAGEASPGGRSLEEDRYTYHHLRRDVYALCSETGAQVDSRYVVPSSHLTVGRFIDPKDFEDGAGAPDPKKMERFIGKIEEINEWLRTTYWPEENGGVVPEGGEWIVGQEKGLDSRMGTLWYGGEIESPVYESSFRFLGTQFSGSPRPPPRNDGYGRPPQQQPPPPRSPGYDNMRPGYNDQPPQGYGQPQRVPARGPAPGGMGGGGRAVQLRPIKSPGGNAYAFGNLVAVSPRDFPPSRDGSDTYILVNGNFVLSARPTEGCPPGEIGLTDAQRTWAGITLGPQDFVSVEPYDAFSQGGQCYLGSMEVEVGFASRKTTETPYDQDELATQFKKNFENQVLAPGQQLLMDIKSIYLRLSIRSVSLVDLSMEKSDASGGTPLTDPRARGILTKHSEINFFKDGKSGINLKASKRRPNANSIISAGFKFEDMGIGGLDTEFSAIFRRAFASRIFPPDLVEKLGIQHVRGILLYGPPGTGKTLIARQIGKMLNAREPKVINGPEVLNKYVGQSEENIRKLFADAEAEYKEKGDESGLHIIIFDELDAVCKQRGSSGGGTGVGDSVVNQLLSKLDGVDQLNNILLIGMTNRMDMIDEALLRAGRLEVHMEISLPDESGRAQILKIHTTKMRNNNVIDNDVNVEELARLTKNFSGAEINGLVKAASSFAFSRHIKVGTMAGIESNVSEMKVNRQDFLNALDEVKPLFGVAEEELGKRILHGIIHYSPFIDDILKEGRLYVNQVRKHTPIFSVALHGPPGSGKTALAAQMAIESGFPFIKMISPDDMVGFSEMQKVQQLDKTFRDAYKSPLSVIVIDNIELLVDWAPIGPRFSNTVLVALKVLLGKQPPKDRRLLVFATTTERSVLTQLDLFHRFDAEIAVPNVNTQRELAHIMSEAGGFSDQDIQRSIGELQQTTGSEEIGVGVKKVIVGIETAKEDQDVPGSFARIISRAIASNRM</sequence>
<dbReference type="InterPro" id="IPR009010">
    <property type="entry name" value="Asp_de-COase-like_dom_sf"/>
</dbReference>
<keyword evidence="4" id="KW-0963">Cytoplasm</keyword>
<name>A0A2T2NHF4_CORCC</name>
<dbReference type="InterPro" id="IPR003593">
    <property type="entry name" value="AAA+_ATPase"/>
</dbReference>
<dbReference type="Gene3D" id="3.40.50.300">
    <property type="entry name" value="P-loop containing nucleotide triphosphate hydrolases"/>
    <property type="match status" value="2"/>
</dbReference>
<organism evidence="14 15">
    <name type="scientific">Corynespora cassiicola Philippines</name>
    <dbReference type="NCBI Taxonomy" id="1448308"/>
    <lineage>
        <taxon>Eukaryota</taxon>
        <taxon>Fungi</taxon>
        <taxon>Dikarya</taxon>
        <taxon>Ascomycota</taxon>
        <taxon>Pezizomycotina</taxon>
        <taxon>Dothideomycetes</taxon>
        <taxon>Pleosporomycetidae</taxon>
        <taxon>Pleosporales</taxon>
        <taxon>Corynesporascaceae</taxon>
        <taxon>Corynespora</taxon>
    </lineage>
</organism>
<dbReference type="SUPFAM" id="SSF55144">
    <property type="entry name" value="LigT-like"/>
    <property type="match status" value="1"/>
</dbReference>
<dbReference type="AlphaFoldDB" id="A0A2T2NHF4"/>
<feature type="compositionally biased region" description="Low complexity" evidence="12">
    <location>
        <begin position="378"/>
        <end position="387"/>
    </location>
</feature>
<dbReference type="STRING" id="1448308.A0A2T2NHF4"/>
<dbReference type="GO" id="GO:0035494">
    <property type="term" value="P:SNARE complex disassembly"/>
    <property type="evidence" value="ECO:0007669"/>
    <property type="project" value="InterPro"/>
</dbReference>
<dbReference type="Gene3D" id="2.40.40.20">
    <property type="match status" value="1"/>
</dbReference>
<dbReference type="GO" id="GO:0016887">
    <property type="term" value="F:ATP hydrolysis activity"/>
    <property type="evidence" value="ECO:0007669"/>
    <property type="project" value="InterPro"/>
</dbReference>
<dbReference type="Pfam" id="PF00004">
    <property type="entry name" value="AAA"/>
    <property type="match status" value="2"/>
</dbReference>
<evidence type="ECO:0000256" key="9">
    <source>
        <dbReference type="ARBA" id="ARBA00022927"/>
    </source>
</evidence>
<evidence type="ECO:0000259" key="13">
    <source>
        <dbReference type="SMART" id="SM00382"/>
    </source>
</evidence>
<dbReference type="InterPro" id="IPR003960">
    <property type="entry name" value="ATPase_AAA_CS"/>
</dbReference>
<evidence type="ECO:0000256" key="5">
    <source>
        <dbReference type="ARBA" id="ARBA00022737"/>
    </source>
</evidence>
<dbReference type="InterPro" id="IPR039812">
    <property type="entry name" value="Vesicle-fus_ATPase"/>
</dbReference>
<dbReference type="GO" id="GO:0005795">
    <property type="term" value="C:Golgi stack"/>
    <property type="evidence" value="ECO:0007669"/>
    <property type="project" value="TreeGrafter"/>
</dbReference>
<feature type="domain" description="AAA+ ATPase" evidence="13">
    <location>
        <begin position="932"/>
        <end position="1068"/>
    </location>
</feature>
<proteinExistence type="inferred from homology"/>
<dbReference type="SUPFAM" id="SSF54585">
    <property type="entry name" value="Cdc48 domain 2-like"/>
    <property type="match status" value="1"/>
</dbReference>
<dbReference type="Gene3D" id="1.10.8.60">
    <property type="match status" value="1"/>
</dbReference>
<evidence type="ECO:0000313" key="15">
    <source>
        <dbReference type="Proteomes" id="UP000240883"/>
    </source>
</evidence>
<accession>A0A2T2NHF4</accession>
<evidence type="ECO:0000256" key="11">
    <source>
        <dbReference type="ARBA" id="ARBA00068637"/>
    </source>
</evidence>
<dbReference type="Gene3D" id="3.90.1140.10">
    <property type="entry name" value="Cyclic phosphodiesterase"/>
    <property type="match status" value="1"/>
</dbReference>
<dbReference type="InterPro" id="IPR009097">
    <property type="entry name" value="Cyclic_Pdiesterase"/>
</dbReference>
<comment type="function">
    <text evidence="10">Required for vesicle-mediated transport. Catalyzes the fusion of transport vesicles within the Golgi cisternae. Is also required for transport from the endoplasmic reticulum to the Golgi stack. Seems to function as a fusion protein required for the delivery of cargo proteins to all compartments of the Golgi stack independent of vesicle origin.</text>
</comment>
<dbReference type="InterPro" id="IPR027417">
    <property type="entry name" value="P-loop_NTPase"/>
</dbReference>
<feature type="compositionally biased region" description="Gly residues" evidence="12">
    <location>
        <begin position="388"/>
        <end position="397"/>
    </location>
</feature>
<evidence type="ECO:0000313" key="14">
    <source>
        <dbReference type="EMBL" id="PSN64696.1"/>
    </source>
</evidence>
<dbReference type="InterPro" id="IPR003959">
    <property type="entry name" value="ATPase_AAA_core"/>
</dbReference>
<evidence type="ECO:0000256" key="1">
    <source>
        <dbReference type="ARBA" id="ARBA00004496"/>
    </source>
</evidence>
<dbReference type="Pfam" id="PF17862">
    <property type="entry name" value="AAA_lid_3"/>
    <property type="match status" value="1"/>
</dbReference>
<protein>
    <recommendedName>
        <fullName evidence="11">Vesicular-fusion protein SEC18</fullName>
    </recommendedName>
</protein>
<keyword evidence="8" id="KW-0931">ER-Golgi transport</keyword>
<dbReference type="FunFam" id="3.40.50.300:FF:000187">
    <property type="entry name" value="Vesicular-fusion ATPase SEC18"/>
    <property type="match status" value="1"/>
</dbReference>
<dbReference type="SUPFAM" id="SSF50692">
    <property type="entry name" value="ADC-like"/>
    <property type="match status" value="1"/>
</dbReference>
<feature type="region of interest" description="Disordered" evidence="12">
    <location>
        <begin position="329"/>
        <end position="400"/>
    </location>
</feature>
<dbReference type="PANTHER" id="PTHR23078">
    <property type="entry name" value="VESICULAR-FUSION PROTEIN NSF"/>
    <property type="match status" value="1"/>
</dbReference>
<keyword evidence="5" id="KW-0677">Repeat</keyword>
<dbReference type="InterPro" id="IPR041569">
    <property type="entry name" value="AAA_lid_3"/>
</dbReference>